<evidence type="ECO:0000256" key="5">
    <source>
        <dbReference type="ARBA" id="ARBA00022840"/>
    </source>
</evidence>
<dbReference type="OrthoDB" id="421652at2759"/>
<evidence type="ECO:0000256" key="1">
    <source>
        <dbReference type="ARBA" id="ARBA00022527"/>
    </source>
</evidence>
<dbReference type="SUPFAM" id="SSF56112">
    <property type="entry name" value="Protein kinase-like (PK-like)"/>
    <property type="match status" value="1"/>
</dbReference>
<dbReference type="Pfam" id="PF00069">
    <property type="entry name" value="Pkinase"/>
    <property type="match status" value="1"/>
</dbReference>
<dbReference type="Gene3D" id="2.60.120.10">
    <property type="entry name" value="Jelly Rolls"/>
    <property type="match status" value="2"/>
</dbReference>
<dbReference type="Proteomes" id="UP000186817">
    <property type="component" value="Unassembled WGS sequence"/>
</dbReference>
<evidence type="ECO:0000256" key="6">
    <source>
        <dbReference type="PROSITE-ProRule" id="PRU10141"/>
    </source>
</evidence>
<evidence type="ECO:0000313" key="10">
    <source>
        <dbReference type="EMBL" id="OLP97959.1"/>
    </source>
</evidence>
<dbReference type="AlphaFoldDB" id="A0A1Q9DS18"/>
<evidence type="ECO:0000313" key="11">
    <source>
        <dbReference type="Proteomes" id="UP000186817"/>
    </source>
</evidence>
<sequence>MRLQDTFTHNCPIIMQCHPEWTLLVHFANGWRKGTSMVTASLFVGAAQNQKADLHPGGRAQPRQGAAARQVRRLSGIAGGGVPSQPQQNDEHKERGNADTETSLAAGDSFGELSILYKMPMHAEFSAKEDCTMYVIDRQHFTACFNRRGKRFDEFLSLLEEVQILSPLLASERFELACNAIGLVEFQPGERVLHQGLMRSAKLWYVIHSGTGVVSLDQEKNGKKENEFLTNLSRAAHFGERSLLRGDAAAPVNIDAGPDGMVCLTFWGDTICVLLRKVLEQENSVAPSPFSDLKEWWVRKARGFKSRDDGVNRMMISWDRMQSNCQVELDELTKVCVLGKGAYGQVCLVEDSMRGQRYALKALSKGHVAKQGTQRLVNGEREILSMIDSSFVIRLHRTYKDAQHVYFLLEAALGGSLVQVVKDHPEIFVQDAPRGHSGAFYAACVIAALEHLHERRIVHRDIKPENALLDEHGYAKVCDMGFARFVLSKTNTLVGTPDYMAPEVIDFPHTHNSSVDWWALGVLTYEILSGHTPFTDEGVSDPMERLLAIRRSQEQGPLQYPFHFPQVAKGFVAQLLQIRPHERLGAGRGGAQDVRDHAMFRTLAFDFRAFHEQKLPTPFHKQWSYPEHFFTDDFGLDRGQLGLDTSDSLFIPYDADPADDWDAKF</sequence>
<dbReference type="PROSITE" id="PS50011">
    <property type="entry name" value="PROTEIN_KINASE_DOM"/>
    <property type="match status" value="1"/>
</dbReference>
<keyword evidence="3 6" id="KW-0547">Nucleotide-binding</keyword>
<name>A0A1Q9DS18_SYMMI</name>
<keyword evidence="4 10" id="KW-0418">Kinase</keyword>
<gene>
    <name evidence="10" type="primary">egl-4</name>
    <name evidence="10" type="ORF">AK812_SmicGene19659</name>
</gene>
<dbReference type="InterPro" id="IPR000719">
    <property type="entry name" value="Prot_kinase_dom"/>
</dbReference>
<reference evidence="10 11" key="1">
    <citation type="submission" date="2016-02" db="EMBL/GenBank/DDBJ databases">
        <title>Genome analysis of coral dinoflagellate symbionts highlights evolutionary adaptations to a symbiotic lifestyle.</title>
        <authorList>
            <person name="Aranda M."/>
            <person name="Li Y."/>
            <person name="Liew Y.J."/>
            <person name="Baumgarten S."/>
            <person name="Simakov O."/>
            <person name="Wilson M."/>
            <person name="Piel J."/>
            <person name="Ashoor H."/>
            <person name="Bougouffa S."/>
            <person name="Bajic V.B."/>
            <person name="Ryu T."/>
            <person name="Ravasi T."/>
            <person name="Bayer T."/>
            <person name="Micklem G."/>
            <person name="Kim H."/>
            <person name="Bhak J."/>
            <person name="Lajeunesse T.C."/>
            <person name="Voolstra C.R."/>
        </authorList>
    </citation>
    <scope>NUCLEOTIDE SEQUENCE [LARGE SCALE GENOMIC DNA]</scope>
    <source>
        <strain evidence="10 11">CCMP2467</strain>
    </source>
</reference>
<dbReference type="PROSITE" id="PS00107">
    <property type="entry name" value="PROTEIN_KINASE_ATP"/>
    <property type="match status" value="1"/>
</dbReference>
<dbReference type="Gene3D" id="1.10.510.10">
    <property type="entry name" value="Transferase(Phosphotransferase) domain 1"/>
    <property type="match status" value="1"/>
</dbReference>
<keyword evidence="1" id="KW-0723">Serine/threonine-protein kinase</keyword>
<dbReference type="GO" id="GO:0004691">
    <property type="term" value="F:cAMP-dependent protein kinase activity"/>
    <property type="evidence" value="ECO:0007669"/>
    <property type="project" value="TreeGrafter"/>
</dbReference>
<proteinExistence type="predicted"/>
<dbReference type="PANTHER" id="PTHR24353:SF143">
    <property type="entry name" value="PROTEIN KINASE DOMAIN-CONTAINING PROTEIN"/>
    <property type="match status" value="1"/>
</dbReference>
<feature type="region of interest" description="Disordered" evidence="7">
    <location>
        <begin position="77"/>
        <end position="103"/>
    </location>
</feature>
<organism evidence="10 11">
    <name type="scientific">Symbiodinium microadriaticum</name>
    <name type="common">Dinoflagellate</name>
    <name type="synonym">Zooxanthella microadriatica</name>
    <dbReference type="NCBI Taxonomy" id="2951"/>
    <lineage>
        <taxon>Eukaryota</taxon>
        <taxon>Sar</taxon>
        <taxon>Alveolata</taxon>
        <taxon>Dinophyceae</taxon>
        <taxon>Suessiales</taxon>
        <taxon>Symbiodiniaceae</taxon>
        <taxon>Symbiodinium</taxon>
    </lineage>
</organism>
<dbReference type="InterPro" id="IPR014710">
    <property type="entry name" value="RmlC-like_jellyroll"/>
</dbReference>
<dbReference type="GO" id="GO:0005952">
    <property type="term" value="C:cAMP-dependent protein kinase complex"/>
    <property type="evidence" value="ECO:0007669"/>
    <property type="project" value="TreeGrafter"/>
</dbReference>
<evidence type="ECO:0000256" key="3">
    <source>
        <dbReference type="ARBA" id="ARBA00022741"/>
    </source>
</evidence>
<dbReference type="PROSITE" id="PS50042">
    <property type="entry name" value="CNMP_BINDING_3"/>
    <property type="match status" value="2"/>
</dbReference>
<comment type="caution">
    <text evidence="10">The sequence shown here is derived from an EMBL/GenBank/DDBJ whole genome shotgun (WGS) entry which is preliminary data.</text>
</comment>
<dbReference type="GO" id="GO:0005524">
    <property type="term" value="F:ATP binding"/>
    <property type="evidence" value="ECO:0007669"/>
    <property type="project" value="UniProtKB-UniRule"/>
</dbReference>
<keyword evidence="5 6" id="KW-0067">ATP-binding</keyword>
<dbReference type="SMART" id="SM00220">
    <property type="entry name" value="S_TKc"/>
    <property type="match status" value="1"/>
</dbReference>
<dbReference type="InterPro" id="IPR011009">
    <property type="entry name" value="Kinase-like_dom_sf"/>
</dbReference>
<dbReference type="CDD" id="cd00038">
    <property type="entry name" value="CAP_ED"/>
    <property type="match status" value="1"/>
</dbReference>
<evidence type="ECO:0000256" key="2">
    <source>
        <dbReference type="ARBA" id="ARBA00022679"/>
    </source>
</evidence>
<feature type="domain" description="Cyclic nucleotide-binding" evidence="9">
    <location>
        <begin position="179"/>
        <end position="256"/>
    </location>
</feature>
<dbReference type="InterPro" id="IPR017441">
    <property type="entry name" value="Protein_kinase_ATP_BS"/>
</dbReference>
<dbReference type="InterPro" id="IPR000595">
    <property type="entry name" value="cNMP-bd_dom"/>
</dbReference>
<evidence type="ECO:0000256" key="7">
    <source>
        <dbReference type="SAM" id="MobiDB-lite"/>
    </source>
</evidence>
<feature type="domain" description="Cyclic nucleotide-binding" evidence="9">
    <location>
        <begin position="102"/>
        <end position="141"/>
    </location>
</feature>
<keyword evidence="2" id="KW-0808">Transferase</keyword>
<accession>A0A1Q9DS18</accession>
<dbReference type="PANTHER" id="PTHR24353">
    <property type="entry name" value="CYCLIC NUCLEOTIDE-DEPENDENT PROTEIN KINASE"/>
    <property type="match status" value="1"/>
</dbReference>
<keyword evidence="11" id="KW-1185">Reference proteome</keyword>
<feature type="binding site" evidence="6">
    <location>
        <position position="361"/>
    </location>
    <ligand>
        <name>ATP</name>
        <dbReference type="ChEBI" id="CHEBI:30616"/>
    </ligand>
</feature>
<feature type="compositionally biased region" description="Basic and acidic residues" evidence="7">
    <location>
        <begin position="89"/>
        <end position="98"/>
    </location>
</feature>
<evidence type="ECO:0000259" key="9">
    <source>
        <dbReference type="PROSITE" id="PS50042"/>
    </source>
</evidence>
<evidence type="ECO:0000256" key="4">
    <source>
        <dbReference type="ARBA" id="ARBA00022777"/>
    </source>
</evidence>
<feature type="domain" description="Protein kinase" evidence="8">
    <location>
        <begin position="332"/>
        <end position="600"/>
    </location>
</feature>
<dbReference type="EMBL" id="LSRX01000414">
    <property type="protein sequence ID" value="OLP97959.1"/>
    <property type="molecule type" value="Genomic_DNA"/>
</dbReference>
<protein>
    <submittedName>
        <fullName evidence="10">cGMP-dependent protein kinase egl-4</fullName>
    </submittedName>
</protein>
<dbReference type="OMA" id="ERVLHQG"/>
<evidence type="ECO:0000259" key="8">
    <source>
        <dbReference type="PROSITE" id="PS50011"/>
    </source>
</evidence>
<dbReference type="Pfam" id="PF00027">
    <property type="entry name" value="cNMP_binding"/>
    <property type="match status" value="1"/>
</dbReference>
<dbReference type="InterPro" id="IPR018490">
    <property type="entry name" value="cNMP-bd_dom_sf"/>
</dbReference>
<dbReference type="SUPFAM" id="SSF51206">
    <property type="entry name" value="cAMP-binding domain-like"/>
    <property type="match status" value="2"/>
</dbReference>
<dbReference type="Gene3D" id="3.30.200.20">
    <property type="entry name" value="Phosphorylase Kinase, domain 1"/>
    <property type="match status" value="1"/>
</dbReference>